<dbReference type="Proteomes" id="UP001501752">
    <property type="component" value="Unassembled WGS sequence"/>
</dbReference>
<dbReference type="EMBL" id="BAABIS010000001">
    <property type="protein sequence ID" value="GAA4839276.1"/>
    <property type="molecule type" value="Genomic_DNA"/>
</dbReference>
<comment type="caution">
    <text evidence="2">The sequence shown here is derived from an EMBL/GenBank/DDBJ whole genome shotgun (WGS) entry which is preliminary data.</text>
</comment>
<sequence>MRVKLRPDTHYAPVPQGLYVARGGREFVLAGPPALYELVDGLLGPLTEGADLDQLTAATGDPAARPVLAHVLGRLLHQDVLLDLDALTVPAPDPQTAAEYADVLAHLETRSVDPYRDFAVLRATTVIVLGTGPAARTAVRTLCAAGVTDLPAQDADGPALTLRSAADWAVTVHTEDRYALLGDGSEPAALTGRIAAWLDARPHEAAPTPLSATLAGSLAAHTALDRLLGGPGRPGPLLIHGPHLTTSQLPPPPARTGPEWTVLAEPPRSAEPSDVDDTADAPERPGTAERPDTAVPDAAAILGTLAPLTAPWTGLVVPGDDGPLPQLPVSLATVRPLGGNLLAAWGRTRAAAVLGAVLHALRALADRDCPPGTQHPTYSVPAAGSSPTRFLLDGALRLLLPALAAPASVAWEELDSARQRSMWSVLDEWFHRDTTLTVRRLDGTDWQLAEVTDTTGELRAAAWGDNRSAALEAALTAAVAQAQADPETRARLAAAGPATPAEELTGAQAEAALMQLTARLAAHGHTLRAVVRTHDPVLGPLPTTAGRVWCA</sequence>
<accession>A0ABP9DG09</accession>
<name>A0ABP9DG09_9ACTN</name>
<reference evidence="3" key="1">
    <citation type="journal article" date="2019" name="Int. J. Syst. Evol. Microbiol.">
        <title>The Global Catalogue of Microorganisms (GCM) 10K type strain sequencing project: providing services to taxonomists for standard genome sequencing and annotation.</title>
        <authorList>
            <consortium name="The Broad Institute Genomics Platform"/>
            <consortium name="The Broad Institute Genome Sequencing Center for Infectious Disease"/>
            <person name="Wu L."/>
            <person name="Ma J."/>
        </authorList>
    </citation>
    <scope>NUCLEOTIDE SEQUENCE [LARGE SCALE GENOMIC DNA]</scope>
    <source>
        <strain evidence="3">JCM 13006</strain>
    </source>
</reference>
<proteinExistence type="predicted"/>
<feature type="compositionally biased region" description="Low complexity" evidence="1">
    <location>
        <begin position="235"/>
        <end position="244"/>
    </location>
</feature>
<gene>
    <name evidence="2" type="ORF">GCM10023235_13240</name>
</gene>
<feature type="region of interest" description="Disordered" evidence="1">
    <location>
        <begin position="233"/>
        <end position="293"/>
    </location>
</feature>
<organism evidence="2 3">
    <name type="scientific">Kitasatospora terrestris</name>
    <dbReference type="NCBI Taxonomy" id="258051"/>
    <lineage>
        <taxon>Bacteria</taxon>
        <taxon>Bacillati</taxon>
        <taxon>Actinomycetota</taxon>
        <taxon>Actinomycetes</taxon>
        <taxon>Kitasatosporales</taxon>
        <taxon>Streptomycetaceae</taxon>
        <taxon>Kitasatospora</taxon>
    </lineage>
</organism>
<evidence type="ECO:0000256" key="1">
    <source>
        <dbReference type="SAM" id="MobiDB-lite"/>
    </source>
</evidence>
<feature type="compositionally biased region" description="Basic and acidic residues" evidence="1">
    <location>
        <begin position="281"/>
        <end position="292"/>
    </location>
</feature>
<evidence type="ECO:0000313" key="2">
    <source>
        <dbReference type="EMBL" id="GAA4839276.1"/>
    </source>
</evidence>
<dbReference type="RefSeq" id="WP_345695809.1">
    <property type="nucleotide sequence ID" value="NZ_BAABIS010000001.1"/>
</dbReference>
<evidence type="ECO:0000313" key="3">
    <source>
        <dbReference type="Proteomes" id="UP001501752"/>
    </source>
</evidence>
<keyword evidence="3" id="KW-1185">Reference proteome</keyword>
<protein>
    <submittedName>
        <fullName evidence="2">Uncharacterized protein</fullName>
    </submittedName>
</protein>